<evidence type="ECO:0000313" key="4">
    <source>
        <dbReference type="EMBL" id="WEL19814.1"/>
    </source>
</evidence>
<dbReference type="PANTHER" id="PTHR42535:SF2">
    <property type="entry name" value="CHROMOSOME UNDETERMINED SCAFFOLD_146, WHOLE GENOME SHOTGUN SEQUENCE"/>
    <property type="match status" value="1"/>
</dbReference>
<sequence>MRENIQQAVEHRAFTAVFLLVVAVAVAGSISATSFFSSSESGQLAAEYRFDKGAGDTVVDAAGDNDLAVNGADWTSGVEGKALSFDGSSSATGSLDVDTSEITLSFWMREDGTTDNWSDFVNIDGSNGRITPEYANGNIHMVIRQNGDNYDAPQTSVENGWNHYTLVLSSSRGIRRTYKNGELIGEHTEWPGFQSNQITLGSGTTSSLDAVKVYTQALNRSYVKTLYNQGSWRVGNDGVSEEPSQILDISFQEENATHVFDTSGQNNHGIKMGGVTQEPALNCKLGRCHSFDGNDDYLEIQVPEYPSDDSRNDSSNPVTIMAWIKTDVGSQDSAIAGRFDSGGSHWEDWGSGLKYVDGEIAVMGRNGYMDTNNPLLTHNVTEGEWHHITGVTRTDEGRLYVDGKLVESGDLSAGYSYDFCIAAQCNDGESHHFEGEIDQVKIFNRGLSQREIIEETQGLHDLSTVLDLRFDQNGGDKVYDYSERDNHGTLQPNESAGPSWVDGLTGNALEFDGYKGSNMVEVEEPYTNLETGYSLSFWIYFRDGVRYGTDPGDWAGIYSGLNGVENNRLYLKSDEALIDLVIEGNESRHTPNFPSIKNRWAHFVVRYDGNHLKLFVDGNEEFSKELSGKLDEGSSRFLLGYQNTTYWLDGLLEDVRMYPYAISKSKIDRLYEQGKSRVGSSSGSSSTGLQKGLVLSQTFDHVETCGGSDTVSCPSGMNGEVAVDESGRANHGEIVSDPVERGAGSCKVSKCLGFEGDDKVVMDGNLGFNGTPNYTVSFWSKPESYSGNYNRLVSTEDSDRAGWSVLRASNANTLSYERRADDGSWEGAVGISYTPDEWTHFVYHFVNDTAYGYRNGELVNAASVGTIGNTNSSLAIGARPEAGSHWDSPVDEFRIYNRSLSNQEVWSLYTKGRDHSAGRMAGPAAYYPVQTESSPLRDVSGEGNSGDLNLLGEAGTFNTSDGEWKTVRFERSYADPVVVGTTNTHNGEPALSFEAKNVRSNRAEMRVCESEAGQAEGCDTHGTERVGYMVINANATEDIPGIEAGSFEIDGNLDFNTNTVSYSESFSSAPVVMANVNSDNGNNPVEARVTSYSNSSFTAGICYQNSLNGCEDHPFEEVGWVAVEPGNVPFEQHFEVGSTGTVVGNSNWEPQSFSTAFSETPVVTATTLSVNGAQGLLIDEVRNVDTSGAEVRYCEAENGDSCNGHNNEDVGWFAAEKGLLTYSNGNFPRYVDTERGKALEFDGVDDYVRIPDSSTLSGGPDATITASTWFKTPSSSNTQRILEKQWGAGNGDWGMMVRDSELEYYSENIDGVQDYTLDGGDVEPGKWHNGAFVLNQPENSLKLYLDGRLVAEDSSTGLISRDTSGNVYIGAMVYNNQNPQAYFNGTIDDVRIYPYALGREQIQTVMNNGGVSVNG</sequence>
<dbReference type="InterPro" id="IPR013320">
    <property type="entry name" value="ConA-like_dom_sf"/>
</dbReference>
<proteinExistence type="predicted"/>
<gene>
    <name evidence="4" type="ORF">SVXNc_0807</name>
</gene>
<keyword evidence="5" id="KW-1185">Reference proteome</keyword>
<keyword evidence="2" id="KW-1015">Disulfide bond</keyword>
<evidence type="ECO:0000313" key="5">
    <source>
        <dbReference type="Proteomes" id="UP001218034"/>
    </source>
</evidence>
<reference evidence="4 5" key="1">
    <citation type="submission" date="2022-09" db="EMBL/GenBank/DDBJ databases">
        <title>Xylan utilization by haloarchaea-nanohaloarchaea associations.</title>
        <authorList>
            <person name="Yakimov M."/>
        </authorList>
    </citation>
    <scope>NUCLEOTIDE SEQUENCE [LARGE SCALE GENOMIC DNA]</scope>
    <source>
        <strain evidence="4 5">SVXNc</strain>
    </source>
</reference>
<evidence type="ECO:0000256" key="2">
    <source>
        <dbReference type="ARBA" id="ARBA00023157"/>
    </source>
</evidence>
<dbReference type="PANTHER" id="PTHR42535">
    <property type="entry name" value="OOKINETE PROTEIN, PUTATIVE-RELATED"/>
    <property type="match status" value="1"/>
</dbReference>
<protein>
    <submittedName>
        <fullName evidence="4">LamG domain-containing protein</fullName>
    </submittedName>
</protein>
<evidence type="ECO:0000256" key="1">
    <source>
        <dbReference type="ARBA" id="ARBA00022729"/>
    </source>
</evidence>
<dbReference type="SMART" id="SM00560">
    <property type="entry name" value="LamGL"/>
    <property type="match status" value="1"/>
</dbReference>
<keyword evidence="1" id="KW-0732">Signal</keyword>
<name>A0ABY8CF26_9ARCH</name>
<dbReference type="Pfam" id="PF13385">
    <property type="entry name" value="Laminin_G_3"/>
    <property type="match status" value="5"/>
</dbReference>
<dbReference type="Gene3D" id="2.60.120.200">
    <property type="match status" value="5"/>
</dbReference>
<accession>A0ABY8CF26</accession>
<dbReference type="Proteomes" id="UP001218034">
    <property type="component" value="Chromosome"/>
</dbReference>
<dbReference type="GeneID" id="90590244"/>
<feature type="domain" description="LamG-like jellyroll fold" evidence="3">
    <location>
        <begin position="1262"/>
        <end position="1400"/>
    </location>
</feature>
<dbReference type="RefSeq" id="WP_347721646.1">
    <property type="nucleotide sequence ID" value="NZ_CP104395.1"/>
</dbReference>
<dbReference type="InterPro" id="IPR006558">
    <property type="entry name" value="LamG-like"/>
</dbReference>
<organism evidence="4 5">
    <name type="scientific">Candidatus Nanohalococcus occultus</name>
    <dbReference type="NCBI Taxonomy" id="2978047"/>
    <lineage>
        <taxon>Archaea</taxon>
        <taxon>Candidatus Nanohalarchaeota</taxon>
        <taxon>Candidatus Nanohalarchaeota incertae sedis</taxon>
        <taxon>Candidatus Nanohalococcus</taxon>
    </lineage>
</organism>
<evidence type="ECO:0000259" key="3">
    <source>
        <dbReference type="SMART" id="SM00560"/>
    </source>
</evidence>
<dbReference type="EMBL" id="CP104395">
    <property type="protein sequence ID" value="WEL19814.1"/>
    <property type="molecule type" value="Genomic_DNA"/>
</dbReference>
<dbReference type="SUPFAM" id="SSF49899">
    <property type="entry name" value="Concanavalin A-like lectins/glucanases"/>
    <property type="match status" value="5"/>
</dbReference>